<evidence type="ECO:0000313" key="5">
    <source>
        <dbReference type="Proteomes" id="UP000281553"/>
    </source>
</evidence>
<dbReference type="InterPro" id="IPR035979">
    <property type="entry name" value="RBD_domain_sf"/>
</dbReference>
<dbReference type="SUPFAM" id="SSF54928">
    <property type="entry name" value="RNA-binding domain, RBD"/>
    <property type="match status" value="1"/>
</dbReference>
<keyword evidence="1 2" id="KW-0694">RNA-binding</keyword>
<organism evidence="4 5">
    <name type="scientific">Dibothriocephalus latus</name>
    <name type="common">Fish tapeworm</name>
    <name type="synonym">Diphyllobothrium latum</name>
    <dbReference type="NCBI Taxonomy" id="60516"/>
    <lineage>
        <taxon>Eukaryota</taxon>
        <taxon>Metazoa</taxon>
        <taxon>Spiralia</taxon>
        <taxon>Lophotrochozoa</taxon>
        <taxon>Platyhelminthes</taxon>
        <taxon>Cestoda</taxon>
        <taxon>Eucestoda</taxon>
        <taxon>Diphyllobothriidea</taxon>
        <taxon>Diphyllobothriidae</taxon>
        <taxon>Dibothriocephalus</taxon>
    </lineage>
</organism>
<name>A0A3P7NCM3_DIBLA</name>
<dbReference type="InterPro" id="IPR000504">
    <property type="entry name" value="RRM_dom"/>
</dbReference>
<dbReference type="EMBL" id="UYRU01085908">
    <property type="protein sequence ID" value="VDN34783.1"/>
    <property type="molecule type" value="Genomic_DNA"/>
</dbReference>
<dbReference type="Pfam" id="PF00076">
    <property type="entry name" value="RRM_1"/>
    <property type="match status" value="1"/>
</dbReference>
<dbReference type="GO" id="GO:0003723">
    <property type="term" value="F:RNA binding"/>
    <property type="evidence" value="ECO:0007669"/>
    <property type="project" value="UniProtKB-UniRule"/>
</dbReference>
<accession>A0A3P7NCM3</accession>
<evidence type="ECO:0000313" key="4">
    <source>
        <dbReference type="EMBL" id="VDN34783.1"/>
    </source>
</evidence>
<gene>
    <name evidence="4" type="ORF">DILT_LOCUS16600</name>
</gene>
<proteinExistence type="predicted"/>
<dbReference type="OrthoDB" id="4207594at2759"/>
<dbReference type="Proteomes" id="UP000281553">
    <property type="component" value="Unassembled WGS sequence"/>
</dbReference>
<dbReference type="AlphaFoldDB" id="A0A3P7NCM3"/>
<evidence type="ECO:0000256" key="2">
    <source>
        <dbReference type="PROSITE-ProRule" id="PRU00176"/>
    </source>
</evidence>
<evidence type="ECO:0000256" key="1">
    <source>
        <dbReference type="ARBA" id="ARBA00022884"/>
    </source>
</evidence>
<dbReference type="InterPro" id="IPR012677">
    <property type="entry name" value="Nucleotide-bd_a/b_plait_sf"/>
</dbReference>
<dbReference type="SMART" id="SM00360">
    <property type="entry name" value="RRM"/>
    <property type="match status" value="1"/>
</dbReference>
<reference evidence="4 5" key="1">
    <citation type="submission" date="2018-11" db="EMBL/GenBank/DDBJ databases">
        <authorList>
            <consortium name="Pathogen Informatics"/>
        </authorList>
    </citation>
    <scope>NUCLEOTIDE SEQUENCE [LARGE SCALE GENOMIC DNA]</scope>
</reference>
<evidence type="ECO:0000259" key="3">
    <source>
        <dbReference type="PROSITE" id="PS50102"/>
    </source>
</evidence>
<keyword evidence="5" id="KW-1185">Reference proteome</keyword>
<dbReference type="Gene3D" id="3.30.70.330">
    <property type="match status" value="1"/>
</dbReference>
<dbReference type="PROSITE" id="PS50102">
    <property type="entry name" value="RRM"/>
    <property type="match status" value="1"/>
</dbReference>
<feature type="domain" description="RRM" evidence="3">
    <location>
        <begin position="58"/>
        <end position="135"/>
    </location>
</feature>
<dbReference type="PANTHER" id="PTHR48027">
    <property type="entry name" value="HETEROGENEOUS NUCLEAR RIBONUCLEOPROTEIN 87F-RELATED"/>
    <property type="match status" value="1"/>
</dbReference>
<dbReference type="InterPro" id="IPR052462">
    <property type="entry name" value="SLIRP/GR-RBP-like"/>
</dbReference>
<sequence length="151" mass="16322">MLSSFFYCRTQQNTNATVPASALTSTTQSVALHKGPTECQTVPVASVASPLADPLGSRKIFVGGLNRQVTNEALRTQFARFGHVTDAIVIRDRKTGVSMGYGYVTFELPSVAEAVLAEPKHEVCGSYVDVKKFQKPKRGDLNQDCTAPATR</sequence>
<protein>
    <recommendedName>
        <fullName evidence="3">RRM domain-containing protein</fullName>
    </recommendedName>
</protein>